<accession>A0A494W421</accession>
<name>A0A494W421_9SPHI</name>
<evidence type="ECO:0000256" key="2">
    <source>
        <dbReference type="ARBA" id="ARBA00023125"/>
    </source>
</evidence>
<protein>
    <submittedName>
        <fullName evidence="5">Helix-turn-helix domain-containing protein</fullName>
    </submittedName>
</protein>
<dbReference type="PANTHER" id="PTHR43280:SF32">
    <property type="entry name" value="TRANSCRIPTIONAL REGULATORY PROTEIN"/>
    <property type="match status" value="1"/>
</dbReference>
<dbReference type="InterPro" id="IPR020449">
    <property type="entry name" value="Tscrpt_reg_AraC-type_HTH"/>
</dbReference>
<gene>
    <name evidence="5" type="ORF">HYN43_024815</name>
</gene>
<dbReference type="Pfam" id="PF12833">
    <property type="entry name" value="HTH_18"/>
    <property type="match status" value="1"/>
</dbReference>
<keyword evidence="1" id="KW-0805">Transcription regulation</keyword>
<dbReference type="Proteomes" id="UP000270046">
    <property type="component" value="Chromosome"/>
</dbReference>
<dbReference type="SMART" id="SM00342">
    <property type="entry name" value="HTH_ARAC"/>
    <property type="match status" value="1"/>
</dbReference>
<dbReference type="InterPro" id="IPR018060">
    <property type="entry name" value="HTH_AraC"/>
</dbReference>
<evidence type="ECO:0000313" key="6">
    <source>
        <dbReference type="Proteomes" id="UP000270046"/>
    </source>
</evidence>
<dbReference type="SUPFAM" id="SSF46689">
    <property type="entry name" value="Homeodomain-like"/>
    <property type="match status" value="1"/>
</dbReference>
<dbReference type="PRINTS" id="PR00032">
    <property type="entry name" value="HTHARAC"/>
</dbReference>
<sequence length="317" mass="36077">MEKQNIPYRNPNQFFRQFLSGEAVPLLSQAARSADGLYPEHNIFAIMRIEDFARHINFPINPARSTVYEFCWLKKGQMVRTDALQRFKITANMICFYAAGSIKAIEACSEDAEGYYCIFDKDFILQFLKNQSTLDELPFFQADANPLIRLSAEESGGVQQLLTQIEEEHLNDFGDKQRMIGVLLCQLLIQMKRQYVSMPPSKSYSAPELIAAGFLQCVKLNARQQKSAAFYAGQLNITANHLNKCVKECTGKPVTAHITDVLILEAKVLLKQSDHNISEIAGILGFENSAYFARLFKKHTQFTPKSYREKFIHPVIE</sequence>
<dbReference type="Gene3D" id="1.10.10.60">
    <property type="entry name" value="Homeodomain-like"/>
    <property type="match status" value="1"/>
</dbReference>
<dbReference type="PANTHER" id="PTHR43280">
    <property type="entry name" value="ARAC-FAMILY TRANSCRIPTIONAL REGULATOR"/>
    <property type="match status" value="1"/>
</dbReference>
<dbReference type="PROSITE" id="PS01124">
    <property type="entry name" value="HTH_ARAC_FAMILY_2"/>
    <property type="match status" value="1"/>
</dbReference>
<dbReference type="EMBL" id="CP032869">
    <property type="protein sequence ID" value="AYL98308.1"/>
    <property type="molecule type" value="Genomic_DNA"/>
</dbReference>
<dbReference type="AlphaFoldDB" id="A0A494W421"/>
<reference evidence="5 6" key="1">
    <citation type="submission" date="2018-10" db="EMBL/GenBank/DDBJ databases">
        <title>Genome sequencing of Mucilaginibacter sp. HYN0043.</title>
        <authorList>
            <person name="Kim M."/>
            <person name="Yi H."/>
        </authorList>
    </citation>
    <scope>NUCLEOTIDE SEQUENCE [LARGE SCALE GENOMIC DNA]</scope>
    <source>
        <strain evidence="5 6">HYN0043</strain>
    </source>
</reference>
<feature type="domain" description="HTH araC/xylS-type" evidence="4">
    <location>
        <begin position="212"/>
        <end position="310"/>
    </location>
</feature>
<dbReference type="GO" id="GO:0043565">
    <property type="term" value="F:sequence-specific DNA binding"/>
    <property type="evidence" value="ECO:0007669"/>
    <property type="project" value="InterPro"/>
</dbReference>
<dbReference type="OrthoDB" id="2585681at2"/>
<evidence type="ECO:0000259" key="4">
    <source>
        <dbReference type="PROSITE" id="PS01124"/>
    </source>
</evidence>
<keyword evidence="2" id="KW-0238">DNA-binding</keyword>
<keyword evidence="6" id="KW-1185">Reference proteome</keyword>
<proteinExistence type="predicted"/>
<dbReference type="KEGG" id="muh:HYN43_024815"/>
<evidence type="ECO:0000256" key="3">
    <source>
        <dbReference type="ARBA" id="ARBA00023163"/>
    </source>
</evidence>
<dbReference type="GO" id="GO:0003700">
    <property type="term" value="F:DNA-binding transcription factor activity"/>
    <property type="evidence" value="ECO:0007669"/>
    <property type="project" value="InterPro"/>
</dbReference>
<organism evidence="5 6">
    <name type="scientific">Mucilaginibacter celer</name>
    <dbReference type="NCBI Taxonomy" id="2305508"/>
    <lineage>
        <taxon>Bacteria</taxon>
        <taxon>Pseudomonadati</taxon>
        <taxon>Bacteroidota</taxon>
        <taxon>Sphingobacteriia</taxon>
        <taxon>Sphingobacteriales</taxon>
        <taxon>Sphingobacteriaceae</taxon>
        <taxon>Mucilaginibacter</taxon>
    </lineage>
</organism>
<keyword evidence="3" id="KW-0804">Transcription</keyword>
<dbReference type="InterPro" id="IPR009057">
    <property type="entry name" value="Homeodomain-like_sf"/>
</dbReference>
<dbReference type="RefSeq" id="WP_119406587.1">
    <property type="nucleotide sequence ID" value="NZ_CP032869.1"/>
</dbReference>
<evidence type="ECO:0000256" key="1">
    <source>
        <dbReference type="ARBA" id="ARBA00023015"/>
    </source>
</evidence>
<evidence type="ECO:0000313" key="5">
    <source>
        <dbReference type="EMBL" id="AYL98308.1"/>
    </source>
</evidence>